<sequence>MASTSWNEKLGRERWADASRGRRDTPLVTMVDASRGLVKDGGGLIRIKPPFVIYVSIYEQMLAQ</sequence>
<dbReference type="AlphaFoldDB" id="A0A841PTJ5"/>
<organism evidence="2 3">
    <name type="scientific">Mesorhizobium sangaii</name>
    <dbReference type="NCBI Taxonomy" id="505389"/>
    <lineage>
        <taxon>Bacteria</taxon>
        <taxon>Pseudomonadati</taxon>
        <taxon>Pseudomonadota</taxon>
        <taxon>Alphaproteobacteria</taxon>
        <taxon>Hyphomicrobiales</taxon>
        <taxon>Phyllobacteriaceae</taxon>
        <taxon>Mesorhizobium</taxon>
    </lineage>
</organism>
<keyword evidence="3" id="KW-1185">Reference proteome</keyword>
<evidence type="ECO:0000313" key="3">
    <source>
        <dbReference type="Proteomes" id="UP000556329"/>
    </source>
</evidence>
<name>A0A841PTJ5_9HYPH</name>
<accession>A0A841PTJ5</accession>
<proteinExistence type="predicted"/>
<feature type="region of interest" description="Disordered" evidence="1">
    <location>
        <begin position="1"/>
        <end position="21"/>
    </location>
</feature>
<protein>
    <submittedName>
        <fullName evidence="2">Uncharacterized protein</fullName>
    </submittedName>
</protein>
<dbReference type="RefSeq" id="WP_184877315.1">
    <property type="nucleotide sequence ID" value="NZ_JACHEF010000008.1"/>
</dbReference>
<gene>
    <name evidence="2" type="ORF">HNQ71_006173</name>
</gene>
<comment type="caution">
    <text evidence="2">The sequence shown here is derived from an EMBL/GenBank/DDBJ whole genome shotgun (WGS) entry which is preliminary data.</text>
</comment>
<evidence type="ECO:0000313" key="2">
    <source>
        <dbReference type="EMBL" id="MBB6413469.1"/>
    </source>
</evidence>
<dbReference type="Proteomes" id="UP000556329">
    <property type="component" value="Unassembled WGS sequence"/>
</dbReference>
<feature type="compositionally biased region" description="Basic and acidic residues" evidence="1">
    <location>
        <begin position="9"/>
        <end position="21"/>
    </location>
</feature>
<dbReference type="EMBL" id="JACHEF010000008">
    <property type="protein sequence ID" value="MBB6413469.1"/>
    <property type="molecule type" value="Genomic_DNA"/>
</dbReference>
<reference evidence="2 3" key="1">
    <citation type="submission" date="2020-08" db="EMBL/GenBank/DDBJ databases">
        <title>Genomic Encyclopedia of Type Strains, Phase IV (KMG-IV): sequencing the most valuable type-strain genomes for metagenomic binning, comparative biology and taxonomic classification.</title>
        <authorList>
            <person name="Goeker M."/>
        </authorList>
    </citation>
    <scope>NUCLEOTIDE SEQUENCE [LARGE SCALE GENOMIC DNA]</scope>
    <source>
        <strain evidence="2 3">DSM 100039</strain>
    </source>
</reference>
<evidence type="ECO:0000256" key="1">
    <source>
        <dbReference type="SAM" id="MobiDB-lite"/>
    </source>
</evidence>